<name>A0A0F9WG70_9ZZZZ</name>
<evidence type="ECO:0000313" key="1">
    <source>
        <dbReference type="EMBL" id="KKO11458.1"/>
    </source>
</evidence>
<sequence>MKVAPLVIACLAAAVASGCIPSQPLAEGELDAAWSLSENVAAAAEYVQPTIAGRRFPAKWTIHQHPSVIWSTVTIVRALDELETQPKEISFAVSPVHAEAMVNLLDMVGEMLAGLAKLTDASRSGHSERWAETMAKTLVQVEKIARMVSLDDLDETGEMGKDPTGLAAGPLLKMLALYINENADGSLLGDLTADDVGRLRTVLTQLALKVSFDLAGRQLPPDLRAGLVSVMRQADRMDTLQLALDELLADAVGKAPPSVGEGKTAKIVRMISSWGPKSVHFFQQLIGQWDKIDKIELGLRRLGGRSVLTIDIHVLPGKEVRVAKAIVLQPTLVFRGGTRIVLMPESPETNQTIVTFDPIGEGAVEMRFEGMTYSMARLFAFPLSSGAVREVRVFTHVPKRGDSVINAVVLMEATDTRKDPRRVLVFHDVRRRQQVRTAFAVEPVTVRTEQAFSYLNARRRWTYHRIKELVPR</sequence>
<organism evidence="1">
    <name type="scientific">marine sediment metagenome</name>
    <dbReference type="NCBI Taxonomy" id="412755"/>
    <lineage>
        <taxon>unclassified sequences</taxon>
        <taxon>metagenomes</taxon>
        <taxon>ecological metagenomes</taxon>
    </lineage>
</organism>
<reference evidence="1" key="1">
    <citation type="journal article" date="2015" name="Nature">
        <title>Complex archaea that bridge the gap between prokaryotes and eukaryotes.</title>
        <authorList>
            <person name="Spang A."/>
            <person name="Saw J.H."/>
            <person name="Jorgensen S.L."/>
            <person name="Zaremba-Niedzwiedzka K."/>
            <person name="Martijn J."/>
            <person name="Lind A.E."/>
            <person name="van Eijk R."/>
            <person name="Schleper C."/>
            <person name="Guy L."/>
            <person name="Ettema T.J."/>
        </authorList>
    </citation>
    <scope>NUCLEOTIDE SEQUENCE</scope>
</reference>
<gene>
    <name evidence="1" type="ORF">LCGC14_0019390</name>
</gene>
<comment type="caution">
    <text evidence="1">The sequence shown here is derived from an EMBL/GenBank/DDBJ whole genome shotgun (WGS) entry which is preliminary data.</text>
</comment>
<dbReference type="AlphaFoldDB" id="A0A0F9WG70"/>
<dbReference type="EMBL" id="LAZR01000003">
    <property type="protein sequence ID" value="KKO11458.1"/>
    <property type="molecule type" value="Genomic_DNA"/>
</dbReference>
<protein>
    <submittedName>
        <fullName evidence="1">Uncharacterized protein</fullName>
    </submittedName>
</protein>
<dbReference type="PROSITE" id="PS51257">
    <property type="entry name" value="PROKAR_LIPOPROTEIN"/>
    <property type="match status" value="1"/>
</dbReference>
<accession>A0A0F9WG70</accession>
<proteinExistence type="predicted"/>